<feature type="modified residue" description="FMN phosphoryl threonine" evidence="10">
    <location>
        <position position="161"/>
    </location>
</feature>
<reference evidence="11" key="1">
    <citation type="submission" date="2022-11" db="EMBL/GenBank/DDBJ databases">
        <title>WGS of Natronobacillus azotifigens 24KS-1, an anaerobic diazotrophic haloalkaliphile from soda-rich habitats.</title>
        <authorList>
            <person name="Sorokin D.Y."/>
            <person name="Merkel A.Y."/>
        </authorList>
    </citation>
    <scope>NUCLEOTIDE SEQUENCE</scope>
    <source>
        <strain evidence="11">24KS-1</strain>
    </source>
</reference>
<protein>
    <recommendedName>
        <fullName evidence="10">Ion-translocating oxidoreductase complex subunit D</fullName>
        <ecNumber evidence="10">7.-.-.-</ecNumber>
    </recommendedName>
    <alternativeName>
        <fullName evidence="10">Rnf electron transport complex subunit D</fullName>
    </alternativeName>
</protein>
<feature type="transmembrane region" description="Helical" evidence="10">
    <location>
        <begin position="295"/>
        <end position="313"/>
    </location>
</feature>
<evidence type="ECO:0000256" key="6">
    <source>
        <dbReference type="ARBA" id="ARBA00022967"/>
    </source>
</evidence>
<feature type="transmembrane region" description="Helical" evidence="10">
    <location>
        <begin position="240"/>
        <end position="259"/>
    </location>
</feature>
<comment type="cofactor">
    <cofactor evidence="10">
        <name>FMN</name>
        <dbReference type="ChEBI" id="CHEBI:58210"/>
    </cofactor>
</comment>
<accession>A0A9J6RAF0</accession>
<evidence type="ECO:0000256" key="9">
    <source>
        <dbReference type="ARBA" id="ARBA00023136"/>
    </source>
</evidence>
<comment type="subcellular location">
    <subcellularLocation>
        <location evidence="10">Cell membrane</location>
        <topology evidence="10">Multi-pass membrane protein</topology>
    </subcellularLocation>
</comment>
<dbReference type="GO" id="GO:0005886">
    <property type="term" value="C:plasma membrane"/>
    <property type="evidence" value="ECO:0007669"/>
    <property type="project" value="UniProtKB-SubCell"/>
</dbReference>
<dbReference type="NCBIfam" id="TIGR01946">
    <property type="entry name" value="rnfD"/>
    <property type="match status" value="1"/>
</dbReference>
<comment type="caution">
    <text evidence="11">The sequence shown here is derived from an EMBL/GenBank/DDBJ whole genome shotgun (WGS) entry which is preliminary data.</text>
</comment>
<evidence type="ECO:0000256" key="10">
    <source>
        <dbReference type="HAMAP-Rule" id="MF_00462"/>
    </source>
</evidence>
<evidence type="ECO:0000256" key="7">
    <source>
        <dbReference type="ARBA" id="ARBA00022982"/>
    </source>
</evidence>
<keyword evidence="7 10" id="KW-0249">Electron transport</keyword>
<evidence type="ECO:0000313" key="12">
    <source>
        <dbReference type="Proteomes" id="UP001084197"/>
    </source>
</evidence>
<dbReference type="GO" id="GO:0055085">
    <property type="term" value="P:transmembrane transport"/>
    <property type="evidence" value="ECO:0007669"/>
    <property type="project" value="InterPro"/>
</dbReference>
<evidence type="ECO:0000256" key="5">
    <source>
        <dbReference type="ARBA" id="ARBA00022692"/>
    </source>
</evidence>
<dbReference type="PANTHER" id="PTHR30578:SF0">
    <property type="entry name" value="ION-TRANSLOCATING OXIDOREDUCTASE COMPLEX SUBUNIT D"/>
    <property type="match status" value="1"/>
</dbReference>
<comment type="similarity">
    <text evidence="10">Belongs to the NqrB/RnfD family.</text>
</comment>
<name>A0A9J6RAF0_9BACI</name>
<keyword evidence="8 10" id="KW-1133">Transmembrane helix</keyword>
<keyword evidence="1 10" id="KW-0813">Transport</keyword>
<evidence type="ECO:0000313" key="11">
    <source>
        <dbReference type="EMBL" id="MCZ0702233.1"/>
    </source>
</evidence>
<dbReference type="RefSeq" id="WP_268779000.1">
    <property type="nucleotide sequence ID" value="NZ_JAPRAT010000004.1"/>
</dbReference>
<feature type="transmembrane region" description="Helical" evidence="10">
    <location>
        <begin position="91"/>
        <end position="116"/>
    </location>
</feature>
<keyword evidence="12" id="KW-1185">Reference proteome</keyword>
<keyword evidence="5 10" id="KW-0812">Transmembrane</keyword>
<dbReference type="AlphaFoldDB" id="A0A9J6RAF0"/>
<comment type="subunit">
    <text evidence="10">The complex is composed of six subunits: RnfA, RnfB, RnfC, RnfD, RnfE and RnfG.</text>
</comment>
<evidence type="ECO:0000256" key="8">
    <source>
        <dbReference type="ARBA" id="ARBA00022989"/>
    </source>
</evidence>
<keyword evidence="9 10" id="KW-0472">Membrane</keyword>
<dbReference type="GO" id="GO:0022900">
    <property type="term" value="P:electron transport chain"/>
    <property type="evidence" value="ECO:0007669"/>
    <property type="project" value="UniProtKB-UniRule"/>
</dbReference>
<keyword evidence="4 10" id="KW-0288">FMN</keyword>
<dbReference type="Pfam" id="PF03116">
    <property type="entry name" value="NQR2_RnfD_RnfE"/>
    <property type="match status" value="1"/>
</dbReference>
<evidence type="ECO:0000256" key="4">
    <source>
        <dbReference type="ARBA" id="ARBA00022643"/>
    </source>
</evidence>
<gene>
    <name evidence="10" type="primary">rnfD</name>
    <name evidence="11" type="ORF">OWO01_03285</name>
</gene>
<feature type="transmembrane region" description="Helical" evidence="10">
    <location>
        <begin position="52"/>
        <end position="70"/>
    </location>
</feature>
<keyword evidence="6 10" id="KW-1278">Translocase</keyword>
<dbReference type="InterPro" id="IPR011303">
    <property type="entry name" value="RnfD_bac"/>
</dbReference>
<organism evidence="11 12">
    <name type="scientific">Natronobacillus azotifigens</name>
    <dbReference type="NCBI Taxonomy" id="472978"/>
    <lineage>
        <taxon>Bacteria</taxon>
        <taxon>Bacillati</taxon>
        <taxon>Bacillota</taxon>
        <taxon>Bacilli</taxon>
        <taxon>Bacillales</taxon>
        <taxon>Bacillaceae</taxon>
        <taxon>Natronobacillus</taxon>
    </lineage>
</organism>
<keyword evidence="3 10" id="KW-0285">Flavoprotein</keyword>
<evidence type="ECO:0000256" key="1">
    <source>
        <dbReference type="ARBA" id="ARBA00022448"/>
    </source>
</evidence>
<evidence type="ECO:0000256" key="3">
    <source>
        <dbReference type="ARBA" id="ARBA00022630"/>
    </source>
</evidence>
<comment type="function">
    <text evidence="10">Part of a membrane-bound complex that couples electron transfer with translocation of ions across the membrane.</text>
</comment>
<dbReference type="HAMAP" id="MF_00462">
    <property type="entry name" value="RsxD_RnfD"/>
    <property type="match status" value="1"/>
</dbReference>
<keyword evidence="2 10" id="KW-0597">Phosphoprotein</keyword>
<sequence length="330" mass="35896">MEKTQLLNKDKLSIDAAPHLSSKRSSSWIMQQVLIALLLPTAAAVYFFGWRVLLMVAVGILSCVGFEYLFQKWKKQKTTIKDYSAAVTGMLLALSLPVTAPLWSLIVGSAFAILIVKQLPGGIGRNVFNPAVAARVMLKVFFSPWITNWITPVPDAVSTATPLEYISDFTPYVPAEVPSLMDLFLGIGLGGNVGETSKLAIILALIYLAVRKIINIKIPILFVATVAIVTSIYGNFQFDYMMTHVLSGTLIFAATFMATDYSSGPLTPDGKTIFAIGCGVLTAAIRILFNFPGGVGIAILIMNACVPMIDKHLAPRIYGHRKRPVRQRSA</sequence>
<comment type="caution">
    <text evidence="10">Lacks conserved residue(s) required for the propagation of feature annotation.</text>
</comment>
<dbReference type="Proteomes" id="UP001084197">
    <property type="component" value="Unassembled WGS sequence"/>
</dbReference>
<keyword evidence="10" id="KW-1003">Cell membrane</keyword>
<dbReference type="PANTHER" id="PTHR30578">
    <property type="entry name" value="ELECTRON TRANSPORT COMPLEX PROTEIN RNFD"/>
    <property type="match status" value="1"/>
</dbReference>
<proteinExistence type="inferred from homology"/>
<dbReference type="EMBL" id="JAPRAT010000004">
    <property type="protein sequence ID" value="MCZ0702233.1"/>
    <property type="molecule type" value="Genomic_DNA"/>
</dbReference>
<dbReference type="InterPro" id="IPR004338">
    <property type="entry name" value="NqrB/RnfD"/>
</dbReference>
<feature type="transmembrane region" description="Helical" evidence="10">
    <location>
        <begin position="216"/>
        <end position="234"/>
    </location>
</feature>
<feature type="transmembrane region" description="Helical" evidence="10">
    <location>
        <begin position="183"/>
        <end position="209"/>
    </location>
</feature>
<dbReference type="EC" id="7.-.-.-" evidence="10"/>
<evidence type="ECO:0000256" key="2">
    <source>
        <dbReference type="ARBA" id="ARBA00022553"/>
    </source>
</evidence>